<evidence type="ECO:0000313" key="2">
    <source>
        <dbReference type="Proteomes" id="UP000053144"/>
    </source>
</evidence>
<name>A0A0L9TRM5_PHAAN</name>
<accession>A0A0L9TRM5</accession>
<protein>
    <submittedName>
        <fullName evidence="1">Uncharacterized protein</fullName>
    </submittedName>
</protein>
<reference evidence="2" key="1">
    <citation type="journal article" date="2015" name="Proc. Natl. Acad. Sci. U.S.A.">
        <title>Genome sequencing of adzuki bean (Vigna angularis) provides insight into high starch and low fat accumulation and domestication.</title>
        <authorList>
            <person name="Yang K."/>
            <person name="Tian Z."/>
            <person name="Chen C."/>
            <person name="Luo L."/>
            <person name="Zhao B."/>
            <person name="Wang Z."/>
            <person name="Yu L."/>
            <person name="Li Y."/>
            <person name="Sun Y."/>
            <person name="Li W."/>
            <person name="Chen Y."/>
            <person name="Li Y."/>
            <person name="Zhang Y."/>
            <person name="Ai D."/>
            <person name="Zhao J."/>
            <person name="Shang C."/>
            <person name="Ma Y."/>
            <person name="Wu B."/>
            <person name="Wang M."/>
            <person name="Gao L."/>
            <person name="Sun D."/>
            <person name="Zhang P."/>
            <person name="Guo F."/>
            <person name="Wang W."/>
            <person name="Li Y."/>
            <person name="Wang J."/>
            <person name="Varshney R.K."/>
            <person name="Wang J."/>
            <person name="Ling H.Q."/>
            <person name="Wan P."/>
        </authorList>
    </citation>
    <scope>NUCLEOTIDE SEQUENCE</scope>
    <source>
        <strain evidence="2">cv. Jingnong 6</strain>
    </source>
</reference>
<dbReference type="EMBL" id="CM003371">
    <property type="protein sequence ID" value="KOM33233.1"/>
    <property type="molecule type" value="Genomic_DNA"/>
</dbReference>
<dbReference type="Proteomes" id="UP000053144">
    <property type="component" value="Chromosome 1"/>
</dbReference>
<dbReference type="AlphaFoldDB" id="A0A0L9TRM5"/>
<gene>
    <name evidence="1" type="ORF">LR48_Vigan01g278900</name>
</gene>
<dbReference type="Gramene" id="KOM33233">
    <property type="protein sequence ID" value="KOM33233"/>
    <property type="gene ID" value="LR48_Vigan01g278900"/>
</dbReference>
<proteinExistence type="predicted"/>
<evidence type="ECO:0000313" key="1">
    <source>
        <dbReference type="EMBL" id="KOM33233.1"/>
    </source>
</evidence>
<organism evidence="1 2">
    <name type="scientific">Phaseolus angularis</name>
    <name type="common">Azuki bean</name>
    <name type="synonym">Vigna angularis</name>
    <dbReference type="NCBI Taxonomy" id="3914"/>
    <lineage>
        <taxon>Eukaryota</taxon>
        <taxon>Viridiplantae</taxon>
        <taxon>Streptophyta</taxon>
        <taxon>Embryophyta</taxon>
        <taxon>Tracheophyta</taxon>
        <taxon>Spermatophyta</taxon>
        <taxon>Magnoliopsida</taxon>
        <taxon>eudicotyledons</taxon>
        <taxon>Gunneridae</taxon>
        <taxon>Pentapetalae</taxon>
        <taxon>rosids</taxon>
        <taxon>fabids</taxon>
        <taxon>Fabales</taxon>
        <taxon>Fabaceae</taxon>
        <taxon>Papilionoideae</taxon>
        <taxon>50 kb inversion clade</taxon>
        <taxon>NPAAA clade</taxon>
        <taxon>indigoferoid/millettioid clade</taxon>
        <taxon>Phaseoleae</taxon>
        <taxon>Vigna</taxon>
    </lineage>
</organism>
<sequence length="182" mass="20294">MDLVGGASPAQVISRHTIDWVIKKIKPLSESSSSRLHGSPLWVTAVARTRNPMGRTSVTAPHRIIATMPHRMIIAAMPHRTIVVVVPPFVTVTTIFLVSVGGGIVGSSRYVCGVYQLGMRGRRGCERGCEGYGRRRRRRLGFEVEERVNDSAGIYWEEECERIGVRVKGFESFFDTFNFVIS</sequence>